<dbReference type="Proteomes" id="UP000182312">
    <property type="component" value="Unassembled WGS sequence"/>
</dbReference>
<evidence type="ECO:0000256" key="4">
    <source>
        <dbReference type="ARBA" id="ARBA00022692"/>
    </source>
</evidence>
<evidence type="ECO:0000259" key="8">
    <source>
        <dbReference type="Pfam" id="PF00528"/>
    </source>
</evidence>
<evidence type="ECO:0000256" key="5">
    <source>
        <dbReference type="ARBA" id="ARBA00022989"/>
    </source>
</evidence>
<organism evidence="10 11">
    <name type="scientific">Paracoccus halophilus</name>
    <dbReference type="NCBI Taxonomy" id="376733"/>
    <lineage>
        <taxon>Bacteria</taxon>
        <taxon>Pseudomonadati</taxon>
        <taxon>Pseudomonadota</taxon>
        <taxon>Alphaproteobacteria</taxon>
        <taxon>Rhodobacterales</taxon>
        <taxon>Paracoccaceae</taxon>
        <taxon>Paracoccus</taxon>
    </lineage>
</organism>
<dbReference type="PANTHER" id="PTHR30151:SF20">
    <property type="entry name" value="ABC TRANSPORTER PERMEASE PROTEIN HI_0355-RELATED"/>
    <property type="match status" value="1"/>
</dbReference>
<evidence type="ECO:0000313" key="11">
    <source>
        <dbReference type="Proteomes" id="UP000182312"/>
    </source>
</evidence>
<dbReference type="CDD" id="cd06261">
    <property type="entry name" value="TM_PBP2"/>
    <property type="match status" value="1"/>
</dbReference>
<dbReference type="InterPro" id="IPR015168">
    <property type="entry name" value="SsuA/THI5"/>
</dbReference>
<feature type="domain" description="SsuA/THI5-like" evidence="9">
    <location>
        <begin position="3"/>
        <end position="172"/>
    </location>
</feature>
<keyword evidence="2" id="KW-0813">Transport</keyword>
<evidence type="ECO:0000313" key="10">
    <source>
        <dbReference type="EMBL" id="SFA40754.1"/>
    </source>
</evidence>
<dbReference type="Pfam" id="PF09084">
    <property type="entry name" value="NMT1"/>
    <property type="match status" value="1"/>
</dbReference>
<feature type="transmembrane region" description="Helical" evidence="7">
    <location>
        <begin position="289"/>
        <end position="308"/>
    </location>
</feature>
<protein>
    <submittedName>
        <fullName evidence="10">Binding-protein-dependent transport system inner membrane component</fullName>
    </submittedName>
</protein>
<sequence length="424" mass="45288">MTIAGQMDAGRTGGTNYMISRIENDAPLISIATIAQLSPFYVLSSAENPVNSIADLAGRTVGMATLGGSMEGTLNMMLAGEGIAAESVEKVKVADSAASFALIEAGRAGAFLGNTSSMVIASSARDDVVVMPIDDGMPGQVYVARPDQIAADPDRFIAFLRATHRAASEIVQAGDLTPILTRIGEKHDVSSLKNTETATRDLRANAENWAAKGQQNILRNVPEIWERATKLLVDGTHGTRALAEGLAMARVEMLEWAFKPFIVCLQLIPKIALAPLFILWFGFGIESKIVISAALSFFPVFSNSLVAFRSVEPGDRDVFTMLQANPLQRFLMLDLPTALPVVLAGMEVAVVMSMIGAIVGEFIGGNEGLGYLAVAMLQELQVPGLFAVIVFLTLIGLSLYTLISKLRGWLTPWHASVTGRAPDH</sequence>
<dbReference type="EMBL" id="FOJO01000002">
    <property type="protein sequence ID" value="SFA40754.1"/>
    <property type="molecule type" value="Genomic_DNA"/>
</dbReference>
<evidence type="ECO:0000259" key="9">
    <source>
        <dbReference type="Pfam" id="PF09084"/>
    </source>
</evidence>
<accession>A0A1I0SMK5</accession>
<feature type="domain" description="ABC transmembrane type-1" evidence="8">
    <location>
        <begin position="245"/>
        <end position="404"/>
    </location>
</feature>
<keyword evidence="3" id="KW-1003">Cell membrane</keyword>
<dbReference type="PANTHER" id="PTHR30151">
    <property type="entry name" value="ALKANE SULFONATE ABC TRANSPORTER-RELATED, MEMBRANE SUBUNIT"/>
    <property type="match status" value="1"/>
</dbReference>
<dbReference type="Pfam" id="PF00528">
    <property type="entry name" value="BPD_transp_1"/>
    <property type="match status" value="1"/>
</dbReference>
<reference evidence="10 11" key="1">
    <citation type="submission" date="2016-10" db="EMBL/GenBank/DDBJ databases">
        <authorList>
            <person name="de Groot N.N."/>
        </authorList>
    </citation>
    <scope>NUCLEOTIDE SEQUENCE [LARGE SCALE GENOMIC DNA]</scope>
    <source>
        <strain evidence="10 11">CGMCC 1.6117</strain>
    </source>
</reference>
<comment type="subcellular location">
    <subcellularLocation>
        <location evidence="1">Cell membrane</location>
        <topology evidence="1">Multi-pass membrane protein</topology>
    </subcellularLocation>
</comment>
<evidence type="ECO:0000256" key="7">
    <source>
        <dbReference type="SAM" id="Phobius"/>
    </source>
</evidence>
<dbReference type="GO" id="GO:0055085">
    <property type="term" value="P:transmembrane transport"/>
    <property type="evidence" value="ECO:0007669"/>
    <property type="project" value="InterPro"/>
</dbReference>
<evidence type="ECO:0000256" key="6">
    <source>
        <dbReference type="ARBA" id="ARBA00023136"/>
    </source>
</evidence>
<evidence type="ECO:0000256" key="3">
    <source>
        <dbReference type="ARBA" id="ARBA00022475"/>
    </source>
</evidence>
<evidence type="ECO:0000256" key="1">
    <source>
        <dbReference type="ARBA" id="ARBA00004651"/>
    </source>
</evidence>
<feature type="transmembrane region" description="Helical" evidence="7">
    <location>
        <begin position="380"/>
        <end position="403"/>
    </location>
</feature>
<dbReference type="GO" id="GO:0005886">
    <property type="term" value="C:plasma membrane"/>
    <property type="evidence" value="ECO:0007669"/>
    <property type="project" value="UniProtKB-SubCell"/>
</dbReference>
<name>A0A1I0SMK5_9RHOB</name>
<dbReference type="SUPFAM" id="SSF161098">
    <property type="entry name" value="MetI-like"/>
    <property type="match status" value="1"/>
</dbReference>
<dbReference type="Gene3D" id="3.40.190.10">
    <property type="entry name" value="Periplasmic binding protein-like II"/>
    <property type="match status" value="2"/>
</dbReference>
<dbReference type="SUPFAM" id="SSF53850">
    <property type="entry name" value="Periplasmic binding protein-like II"/>
    <property type="match status" value="1"/>
</dbReference>
<feature type="transmembrane region" description="Helical" evidence="7">
    <location>
        <begin position="338"/>
        <end position="360"/>
    </location>
</feature>
<dbReference type="InterPro" id="IPR035906">
    <property type="entry name" value="MetI-like_sf"/>
</dbReference>
<keyword evidence="5 7" id="KW-1133">Transmembrane helix</keyword>
<feature type="transmembrane region" description="Helical" evidence="7">
    <location>
        <begin position="260"/>
        <end position="283"/>
    </location>
</feature>
<keyword evidence="4 7" id="KW-0812">Transmembrane</keyword>
<dbReference type="AlphaFoldDB" id="A0A1I0SMK5"/>
<evidence type="ECO:0000256" key="2">
    <source>
        <dbReference type="ARBA" id="ARBA00022448"/>
    </source>
</evidence>
<proteinExistence type="predicted"/>
<gene>
    <name evidence="10" type="ORF">SAMN04487972_10229</name>
</gene>
<dbReference type="InterPro" id="IPR000515">
    <property type="entry name" value="MetI-like"/>
</dbReference>
<dbReference type="Gene3D" id="1.10.3720.10">
    <property type="entry name" value="MetI-like"/>
    <property type="match status" value="1"/>
</dbReference>
<keyword evidence="6 7" id="KW-0472">Membrane</keyword>